<dbReference type="PANTHER" id="PTHR43065:SF42">
    <property type="entry name" value="TWO-COMPONENT SENSOR PPRA"/>
    <property type="match status" value="1"/>
</dbReference>
<protein>
    <recommendedName>
        <fullName evidence="2">histidine kinase</fullName>
        <ecNumber evidence="2">2.7.13.3</ecNumber>
    </recommendedName>
</protein>
<keyword evidence="5" id="KW-1133">Transmembrane helix</keyword>
<evidence type="ECO:0000256" key="5">
    <source>
        <dbReference type="SAM" id="Phobius"/>
    </source>
</evidence>
<feature type="transmembrane region" description="Helical" evidence="5">
    <location>
        <begin position="50"/>
        <end position="75"/>
    </location>
</feature>
<evidence type="ECO:0000256" key="1">
    <source>
        <dbReference type="ARBA" id="ARBA00000085"/>
    </source>
</evidence>
<evidence type="ECO:0000313" key="10">
    <source>
        <dbReference type="EMBL" id="MDQ0394055.1"/>
    </source>
</evidence>
<dbReference type="PROSITE" id="PS50112">
    <property type="entry name" value="PAS"/>
    <property type="match status" value="1"/>
</dbReference>
<dbReference type="NCBIfam" id="TIGR00229">
    <property type="entry name" value="sensory_box"/>
    <property type="match status" value="2"/>
</dbReference>
<dbReference type="InterPro" id="IPR003594">
    <property type="entry name" value="HATPase_dom"/>
</dbReference>
<evidence type="ECO:0000259" key="8">
    <source>
        <dbReference type="PROSITE" id="PS50112"/>
    </source>
</evidence>
<dbReference type="Gene3D" id="3.30.450.20">
    <property type="entry name" value="PAS domain"/>
    <property type="match status" value="2"/>
</dbReference>
<dbReference type="PROSITE" id="PS50109">
    <property type="entry name" value="HIS_KIN"/>
    <property type="match status" value="1"/>
</dbReference>
<keyword evidence="10" id="KW-0808">Transferase</keyword>
<comment type="caution">
    <text evidence="10">The sequence shown here is derived from an EMBL/GenBank/DDBJ whole genome shotgun (WGS) entry which is preliminary data.</text>
</comment>
<dbReference type="SUPFAM" id="SSF55874">
    <property type="entry name" value="ATPase domain of HSP90 chaperone/DNA topoisomerase II/histidine kinase"/>
    <property type="match status" value="1"/>
</dbReference>
<organism evidence="10 11">
    <name type="scientific">Labrys monachus</name>
    <dbReference type="NCBI Taxonomy" id="217067"/>
    <lineage>
        <taxon>Bacteria</taxon>
        <taxon>Pseudomonadati</taxon>
        <taxon>Pseudomonadota</taxon>
        <taxon>Alphaproteobacteria</taxon>
        <taxon>Hyphomicrobiales</taxon>
        <taxon>Xanthobacteraceae</taxon>
        <taxon>Labrys</taxon>
    </lineage>
</organism>
<dbReference type="Pfam" id="PF00512">
    <property type="entry name" value="HisKA"/>
    <property type="match status" value="1"/>
</dbReference>
<keyword evidence="5" id="KW-0472">Membrane</keyword>
<keyword evidence="5" id="KW-0812">Transmembrane</keyword>
<reference evidence="10 11" key="1">
    <citation type="submission" date="2023-07" db="EMBL/GenBank/DDBJ databases">
        <title>Genomic Encyclopedia of Type Strains, Phase IV (KMG-IV): sequencing the most valuable type-strain genomes for metagenomic binning, comparative biology and taxonomic classification.</title>
        <authorList>
            <person name="Goeker M."/>
        </authorList>
    </citation>
    <scope>NUCLEOTIDE SEQUENCE [LARGE SCALE GENOMIC DNA]</scope>
    <source>
        <strain evidence="10 11">DSM 5896</strain>
    </source>
</reference>
<dbReference type="Pfam" id="PF00072">
    <property type="entry name" value="Response_reg"/>
    <property type="match status" value="1"/>
</dbReference>
<dbReference type="Pfam" id="PF08448">
    <property type="entry name" value="PAS_4"/>
    <property type="match status" value="2"/>
</dbReference>
<dbReference type="InterPro" id="IPR005467">
    <property type="entry name" value="His_kinase_dom"/>
</dbReference>
<dbReference type="Gene3D" id="1.10.287.130">
    <property type="match status" value="1"/>
</dbReference>
<dbReference type="InterPro" id="IPR004358">
    <property type="entry name" value="Sig_transdc_His_kin-like_C"/>
</dbReference>
<evidence type="ECO:0000259" key="7">
    <source>
        <dbReference type="PROSITE" id="PS50110"/>
    </source>
</evidence>
<dbReference type="SMART" id="SM00448">
    <property type="entry name" value="REC"/>
    <property type="match status" value="1"/>
</dbReference>
<evidence type="ECO:0000259" key="9">
    <source>
        <dbReference type="PROSITE" id="PS50113"/>
    </source>
</evidence>
<dbReference type="InterPro" id="IPR001789">
    <property type="entry name" value="Sig_transdc_resp-reg_receiver"/>
</dbReference>
<feature type="domain" description="Response regulatory" evidence="7">
    <location>
        <begin position="735"/>
        <end position="851"/>
    </location>
</feature>
<dbReference type="RefSeq" id="WP_307430406.1">
    <property type="nucleotide sequence ID" value="NZ_JAUSVK010000001.1"/>
</dbReference>
<evidence type="ECO:0000256" key="2">
    <source>
        <dbReference type="ARBA" id="ARBA00012438"/>
    </source>
</evidence>
<name>A0ABU0FHK6_9HYPH</name>
<dbReference type="PROSITE" id="PS50113">
    <property type="entry name" value="PAC"/>
    <property type="match status" value="1"/>
</dbReference>
<feature type="transmembrane region" description="Helical" evidence="5">
    <location>
        <begin position="26"/>
        <end position="44"/>
    </location>
</feature>
<keyword evidence="3 4" id="KW-0597">Phosphoprotein</keyword>
<dbReference type="PRINTS" id="PR00344">
    <property type="entry name" value="BCTRLSENSOR"/>
</dbReference>
<dbReference type="EC" id="2.7.13.3" evidence="2"/>
<evidence type="ECO:0000313" key="11">
    <source>
        <dbReference type="Proteomes" id="UP001237448"/>
    </source>
</evidence>
<feature type="domain" description="PAS" evidence="8">
    <location>
        <begin position="84"/>
        <end position="120"/>
    </location>
</feature>
<dbReference type="Gene3D" id="3.40.50.2300">
    <property type="match status" value="1"/>
</dbReference>
<dbReference type="PROSITE" id="PS50110">
    <property type="entry name" value="RESPONSE_REGULATORY"/>
    <property type="match status" value="1"/>
</dbReference>
<dbReference type="Pfam" id="PF02518">
    <property type="entry name" value="HATPase_c"/>
    <property type="match status" value="1"/>
</dbReference>
<dbReference type="SUPFAM" id="SSF55785">
    <property type="entry name" value="PYP-like sensor domain (PAS domain)"/>
    <property type="match status" value="3"/>
</dbReference>
<proteinExistence type="predicted"/>
<dbReference type="CDD" id="cd00130">
    <property type="entry name" value="PAS"/>
    <property type="match status" value="1"/>
</dbReference>
<dbReference type="Proteomes" id="UP001237448">
    <property type="component" value="Unassembled WGS sequence"/>
</dbReference>
<feature type="modified residue" description="4-aspartylphosphate" evidence="4">
    <location>
        <position position="786"/>
    </location>
</feature>
<dbReference type="PANTHER" id="PTHR43065">
    <property type="entry name" value="SENSOR HISTIDINE KINASE"/>
    <property type="match status" value="1"/>
</dbReference>
<dbReference type="SUPFAM" id="SSF47384">
    <property type="entry name" value="Homodimeric domain of signal transducing histidine kinase"/>
    <property type="match status" value="1"/>
</dbReference>
<dbReference type="InterPro" id="IPR036890">
    <property type="entry name" value="HATPase_C_sf"/>
</dbReference>
<keyword evidence="11" id="KW-1185">Reference proteome</keyword>
<evidence type="ECO:0000256" key="3">
    <source>
        <dbReference type="ARBA" id="ARBA00022553"/>
    </source>
</evidence>
<evidence type="ECO:0000259" key="6">
    <source>
        <dbReference type="PROSITE" id="PS50109"/>
    </source>
</evidence>
<dbReference type="SMART" id="SM00388">
    <property type="entry name" value="HisKA"/>
    <property type="match status" value="1"/>
</dbReference>
<feature type="domain" description="Histidine kinase" evidence="6">
    <location>
        <begin position="476"/>
        <end position="699"/>
    </location>
</feature>
<comment type="catalytic activity">
    <reaction evidence="1">
        <text>ATP + protein L-histidine = ADP + protein N-phospho-L-histidine.</text>
        <dbReference type="EC" id="2.7.13.3"/>
    </reaction>
</comment>
<accession>A0ABU0FHK6</accession>
<dbReference type="EMBL" id="JAUSVK010000001">
    <property type="protein sequence ID" value="MDQ0394055.1"/>
    <property type="molecule type" value="Genomic_DNA"/>
</dbReference>
<dbReference type="InterPro" id="IPR013656">
    <property type="entry name" value="PAS_4"/>
</dbReference>
<feature type="domain" description="PAC" evidence="9">
    <location>
        <begin position="157"/>
        <end position="210"/>
    </location>
</feature>
<sequence length="853" mass="91860">MAEGEDAATRGVAVDRSERPSGILRVLLLALVILALSALVWWLPPKAGTMASYIVLAILAAVGMSCLFAWVVGIVHFGQTSVARNDLTKLIVDDSPEGILVTNREGRVIYANAAYLTLTGAVGEQDMRTVERAFTGDPDVSEATYRLAQAARAGQRLTEEFRIASAPPAGTASWYRVRVRPVTRPSGTAETVWTVADITRERERQENIFQELQHAIDYLDHAPAGFFSADPSGEIVYMNATLAGWLDYDLAQFGTGGLTLADVVPNNAGALVVTQPGEPGSVRTEIFDVDLRRRNGTIMPVRLFHKIAFAADGHSGPSRTLVIYRGPGGDVSEGLRAAEVRFARFFNNSPLAIATVDEGARIVRTNAAFLRLFKGSLRGEAAGHSLLDTVVERDREGLTKLARLAMAGRGDVDPAEASLVGQGTRSARFWFAPVDGGENDREAAIVYVIDTTEQRALQEQFTQSQKMHAVGQLAGGVAHDFNNVLGAIMLAADFLIGSHKPGDPAFQDIMSIKSNANRAANLVRQLLAFSRRQTLRPQVLDLNEAVSDLSMLLRRLLGEKVALDVVHGRDLWPVKVDVNQFEQVVMNLTVNARDAMPDGGKVIIRTRNVPISEASAMDRSDLPPADYVVVEVEDNGSGIPTAILDKIFEPFFTTKDVGKGTGLGLSTVYGIVKQTGGSILVHSVEGKGTLFQIFLPRLTETAKASVQAEADTAAAAPGAGAAKAKEMTDLTGRGRILLVEDEEALRALSARTLVARGFEVIEAGSGIEALQAMEDAGGKIDLVVSDVVMPEMDGPTLLKELRKRNSTTRIIFVSGYAEEAFAKNMPEGEEFAFLPKPFSMKQLVEAVKSNMGP</sequence>
<dbReference type="CDD" id="cd00082">
    <property type="entry name" value="HisKA"/>
    <property type="match status" value="1"/>
</dbReference>
<evidence type="ECO:0000256" key="4">
    <source>
        <dbReference type="PROSITE-ProRule" id="PRU00169"/>
    </source>
</evidence>
<dbReference type="InterPro" id="IPR011006">
    <property type="entry name" value="CheY-like_superfamily"/>
</dbReference>
<dbReference type="GO" id="GO:0004673">
    <property type="term" value="F:protein histidine kinase activity"/>
    <property type="evidence" value="ECO:0007669"/>
    <property type="project" value="UniProtKB-EC"/>
</dbReference>
<dbReference type="InterPro" id="IPR036097">
    <property type="entry name" value="HisK_dim/P_sf"/>
</dbReference>
<dbReference type="SMART" id="SM00387">
    <property type="entry name" value="HATPase_c"/>
    <property type="match status" value="1"/>
</dbReference>
<dbReference type="SMART" id="SM00091">
    <property type="entry name" value="PAS"/>
    <property type="match status" value="3"/>
</dbReference>
<dbReference type="InterPro" id="IPR000014">
    <property type="entry name" value="PAS"/>
</dbReference>
<dbReference type="SUPFAM" id="SSF52172">
    <property type="entry name" value="CheY-like"/>
    <property type="match status" value="1"/>
</dbReference>
<dbReference type="Gene3D" id="3.30.565.10">
    <property type="entry name" value="Histidine kinase-like ATPase, C-terminal domain"/>
    <property type="match status" value="1"/>
</dbReference>
<dbReference type="InterPro" id="IPR003661">
    <property type="entry name" value="HisK_dim/P_dom"/>
</dbReference>
<keyword evidence="10" id="KW-0418">Kinase</keyword>
<gene>
    <name evidence="10" type="ORF">J3R73_003847</name>
</gene>
<dbReference type="NCBIfam" id="NF046020">
    <property type="entry name" value="HisKinCckABruc"/>
    <property type="match status" value="1"/>
</dbReference>
<dbReference type="InterPro" id="IPR000700">
    <property type="entry name" value="PAS-assoc_C"/>
</dbReference>
<dbReference type="InterPro" id="IPR035965">
    <property type="entry name" value="PAS-like_dom_sf"/>
</dbReference>